<reference evidence="1 2" key="1">
    <citation type="submission" date="2018-02" db="EMBL/GenBank/DDBJ databases">
        <title>Comparative genomes isolates from brazilian mangrove.</title>
        <authorList>
            <person name="Araujo J.E."/>
            <person name="Taketani R.G."/>
            <person name="Silva M.C.P."/>
            <person name="Loureco M.V."/>
            <person name="Andreote F.D."/>
        </authorList>
    </citation>
    <scope>NUCLEOTIDE SEQUENCE [LARGE SCALE GENOMIC DNA]</scope>
    <source>
        <strain evidence="1 2">Nap-Phe MGV</strain>
    </source>
</reference>
<dbReference type="PANTHER" id="PTHR42749:SF1">
    <property type="entry name" value="CELL SHAPE-DETERMINING PROTEIN MREB"/>
    <property type="match status" value="1"/>
</dbReference>
<dbReference type="SUPFAM" id="SSF53067">
    <property type="entry name" value="Actin-like ATPase domain"/>
    <property type="match status" value="2"/>
</dbReference>
<organism evidence="1 2">
    <name type="scientific">Blastopirellula marina</name>
    <dbReference type="NCBI Taxonomy" id="124"/>
    <lineage>
        <taxon>Bacteria</taxon>
        <taxon>Pseudomonadati</taxon>
        <taxon>Planctomycetota</taxon>
        <taxon>Planctomycetia</taxon>
        <taxon>Pirellulales</taxon>
        <taxon>Pirellulaceae</taxon>
        <taxon>Blastopirellula</taxon>
    </lineage>
</organism>
<dbReference type="OrthoDB" id="278939at2"/>
<sequence length="903" mass="102196">MPLRIQAPMTGYYHDPVRFNLEELGFGRIPMDMLVLVWWERKIPFCELTIGPVLDKKAKASQTQSSADGAIQQQEIPKAHQEFTGRFMTAGDDKLQLAMREYSFDSPEEIEAYVPDFLSSNYVRFGVLKDVQLLEGKLSLDSNSVYFRQEVQNQSYENDFSFHLRIYRPKPKALQAQTEDVKEKMDEIFGDKHYWERTCEIHISLDPPAQSSSSDICVAIDFGNTNSSVALVDLADTNPPDPHKAIVQLENQSARDSVPTEVRFSRLTWHIGKRARAFADRGDDSSGDLVLGAKRLLVDRARPNLSLLASGVNISSTAPAKIFMRQLIGELRQATRAPLDSFVCTYPTTYTRKEIEQTRMALAEAISWADQCREIPADMLLCVPAQGAEKPLKRLIQQGCGEIPYMQRKLSSDRTFLQTLRAHVDRQTRSKAPTSVPLMLDEASAAAFYFLYRNFIRQPGRTAGTRWVYNNGLNLLLFDCGGGTTDIALVRAHMRLSESDHTWTIDLDVLGRTGHRSFGGDDITFATARLLKGEIAARIKALPEKSVKNAKTDPNYQFMIDMEKLDASLGPLGDLDEVIPSTFDPWKPPEHTRRDKERFADHLWRLAEDVKLAVCGSSSSPPSVPKNSPINLFISANCPAVQSEEAAEAIVTEVVRLASRDPDQFRERIDTLIAKDVDKCVELAHKLVSQRLHKPDARFEVPRESFVHFAFILGKASSYPSIRQQLIEGLGVEEDRIKFASDEAKAAVAIGAALARRKNTGIDTVKVNWDRDLENRLAHKVLIDSDRLSSQEVWDEFLPYEELEEKSYRIPQDKGKNEDDDEITEGATKLNLYRRWPGDDENHLEHFQTFKFDDPPEEITLFWDDEEQVFGAYDTKLGKDEGRALVVPVSEKIFIPHVRRGEI</sequence>
<dbReference type="RefSeq" id="WP_105335430.1">
    <property type="nucleotide sequence ID" value="NZ_PUHZ01000011.1"/>
</dbReference>
<protein>
    <submittedName>
        <fullName evidence="1">Uncharacterized protein</fullName>
    </submittedName>
</protein>
<evidence type="ECO:0000313" key="2">
    <source>
        <dbReference type="Proteomes" id="UP000237819"/>
    </source>
</evidence>
<accession>A0A2S8GNR2</accession>
<evidence type="ECO:0000313" key="1">
    <source>
        <dbReference type="EMBL" id="PQO46052.1"/>
    </source>
</evidence>
<dbReference type="Gene3D" id="3.30.420.40">
    <property type="match status" value="3"/>
</dbReference>
<dbReference type="PANTHER" id="PTHR42749">
    <property type="entry name" value="CELL SHAPE-DETERMINING PROTEIN MREB"/>
    <property type="match status" value="1"/>
</dbReference>
<dbReference type="EMBL" id="PUHZ01000011">
    <property type="protein sequence ID" value="PQO46052.1"/>
    <property type="molecule type" value="Genomic_DNA"/>
</dbReference>
<proteinExistence type="predicted"/>
<name>A0A2S8GNR2_9BACT</name>
<dbReference type="InterPro" id="IPR043129">
    <property type="entry name" value="ATPase_NBD"/>
</dbReference>
<dbReference type="Proteomes" id="UP000237819">
    <property type="component" value="Unassembled WGS sequence"/>
</dbReference>
<dbReference type="AlphaFoldDB" id="A0A2S8GNR2"/>
<dbReference type="Gene3D" id="3.90.640.10">
    <property type="entry name" value="Actin, Chain A, domain 4"/>
    <property type="match status" value="1"/>
</dbReference>
<comment type="caution">
    <text evidence="1">The sequence shown here is derived from an EMBL/GenBank/DDBJ whole genome shotgun (WGS) entry which is preliminary data.</text>
</comment>
<gene>
    <name evidence="1" type="ORF">C5Y93_10765</name>
</gene>